<dbReference type="Proteomes" id="UP000014760">
    <property type="component" value="Unassembled WGS sequence"/>
</dbReference>
<feature type="compositionally biased region" description="Basic and acidic residues" evidence="7">
    <location>
        <begin position="1"/>
        <end position="10"/>
    </location>
</feature>
<protein>
    <submittedName>
        <fullName evidence="8 9">Uncharacterized protein</fullName>
    </submittedName>
</protein>
<feature type="repeat" description="ARM" evidence="6">
    <location>
        <begin position="602"/>
        <end position="645"/>
    </location>
</feature>
<dbReference type="InterPro" id="IPR028435">
    <property type="entry name" value="Plakophilin/d_Catenin"/>
</dbReference>
<keyword evidence="5" id="KW-0965">Cell junction</keyword>
<dbReference type="GO" id="GO:0098609">
    <property type="term" value="P:cell-cell adhesion"/>
    <property type="evidence" value="ECO:0007669"/>
    <property type="project" value="InterPro"/>
</dbReference>
<accession>R7TLE2</accession>
<dbReference type="PANTHER" id="PTHR10372">
    <property type="entry name" value="PLAKOPHILLIN-RELATED"/>
    <property type="match status" value="1"/>
</dbReference>
<reference evidence="8 10" key="2">
    <citation type="journal article" date="2013" name="Nature">
        <title>Insights into bilaterian evolution from three spiralian genomes.</title>
        <authorList>
            <person name="Simakov O."/>
            <person name="Marletaz F."/>
            <person name="Cho S.J."/>
            <person name="Edsinger-Gonzales E."/>
            <person name="Havlak P."/>
            <person name="Hellsten U."/>
            <person name="Kuo D.H."/>
            <person name="Larsson T."/>
            <person name="Lv J."/>
            <person name="Arendt D."/>
            <person name="Savage R."/>
            <person name="Osoegawa K."/>
            <person name="de Jong P."/>
            <person name="Grimwood J."/>
            <person name="Chapman J.A."/>
            <person name="Shapiro H."/>
            <person name="Aerts A."/>
            <person name="Otillar R.P."/>
            <person name="Terry A.Y."/>
            <person name="Boore J.L."/>
            <person name="Grigoriev I.V."/>
            <person name="Lindberg D.R."/>
            <person name="Seaver E.C."/>
            <person name="Weisblat D.A."/>
            <person name="Putnam N.H."/>
            <person name="Rokhsar D.S."/>
        </authorList>
    </citation>
    <scope>NUCLEOTIDE SEQUENCE</scope>
    <source>
        <strain evidence="8 10">I ESC-2004</strain>
    </source>
</reference>
<dbReference type="EMBL" id="AMQN01000356">
    <property type="status" value="NOT_ANNOTATED_CDS"/>
    <property type="molecule type" value="Genomic_DNA"/>
</dbReference>
<evidence type="ECO:0000256" key="2">
    <source>
        <dbReference type="ARBA" id="ARBA00005462"/>
    </source>
</evidence>
<evidence type="ECO:0000256" key="7">
    <source>
        <dbReference type="SAM" id="MobiDB-lite"/>
    </source>
</evidence>
<feature type="compositionally biased region" description="Basic residues" evidence="7">
    <location>
        <begin position="38"/>
        <end position="56"/>
    </location>
</feature>
<feature type="compositionally biased region" description="Basic and acidic residues" evidence="7">
    <location>
        <begin position="1182"/>
        <end position="1191"/>
    </location>
</feature>
<reference evidence="10" key="1">
    <citation type="submission" date="2012-12" db="EMBL/GenBank/DDBJ databases">
        <authorList>
            <person name="Hellsten U."/>
            <person name="Grimwood J."/>
            <person name="Chapman J.A."/>
            <person name="Shapiro H."/>
            <person name="Aerts A."/>
            <person name="Otillar R.P."/>
            <person name="Terry A.Y."/>
            <person name="Boore J.L."/>
            <person name="Simakov O."/>
            <person name="Marletaz F."/>
            <person name="Cho S.-J."/>
            <person name="Edsinger-Gonzales E."/>
            <person name="Havlak P."/>
            <person name="Kuo D.-H."/>
            <person name="Larsson T."/>
            <person name="Lv J."/>
            <person name="Arendt D."/>
            <person name="Savage R."/>
            <person name="Osoegawa K."/>
            <person name="de Jong P."/>
            <person name="Lindberg D.R."/>
            <person name="Seaver E.C."/>
            <person name="Weisblat D.A."/>
            <person name="Putnam N.H."/>
            <person name="Grigoriev I.V."/>
            <person name="Rokhsar D.S."/>
        </authorList>
    </citation>
    <scope>NUCLEOTIDE SEQUENCE</scope>
    <source>
        <strain evidence="10">I ESC-2004</strain>
    </source>
</reference>
<dbReference type="InterPro" id="IPR011989">
    <property type="entry name" value="ARM-like"/>
</dbReference>
<gene>
    <name evidence="8" type="ORF">CAPTEDRAFT_228706</name>
</gene>
<feature type="region of interest" description="Disordered" evidence="7">
    <location>
        <begin position="36"/>
        <end position="85"/>
    </location>
</feature>
<sequence>MKGQYPRDEASPTGEEEVFVSSSLKPEFSAEAIDAVIARHRPRSRSRSSSLRRRRSSSLPRRSTSLPRRSMSNASSTSSLRRHLSNPGSPDYYDFCWRSIRDLEKDQEEDNWRVLQERGVVNVGGEQVHNYVPQDSMNNASSSHHTVTTVTRVVKTTTHESPYGLSPSSGAYHPPASPAGSGAYHPSRSAEQPVTPTRSHLDYSSASLHGDPGYHGNSPVDELARDNTAYDSFDQQYSYRDVSYVNSRPSNGPPSNESPYASVPGRPAPPPDNSYIQYADEDPYSRGSVQGGPSPPGSYHNLTPTHAPPPPPQGNPPNGYDSRPPYGEYDSYPNDEYSDRTPSYSGGYTGSPRVEDPYGRLRAPPKVEDPYGRLGSPRSDREDPYGGPLDDGRSQRSQRTASPSPSMERSGIVYGSQGLLPPRHSPLPAYTPNEYGSGSIPNHSRGPTPRADLDPQHFDDSPDYAQQPTNGTESPYGSHRMAPDTDDYPGTPRGGYPAVNFPLGDSQPKDQKWRNPDLPEVIEFLGSPNEATKANAAAYLQHLCYMDDATKAKTRALGGIPVLVELVGNAVPEVHRSACGALRNLSYGKSNDENKRAIKNAGGIPALVRLLRRTPDNDVKELVTGILWNLSSCQELKKAIIDEGLRVLVDCVIVPHSGFDPESRNQPRDVYWSTVFRNGSGVLRNISSDGVYARNKIRECSGLVEAILHTIKAAIGNNGMDNKSVENCVCILRNLSFACQEVQDKDYLKNRSRAAKNGAAKEQDVKSSKNKKKSKDGNSDSTGCFGGSNDSKSKKKKDKGGHSTATPVPYSSSANPKGQELLWHESITRVYLPLLRECTNPETLEAAAGAVQNLAACEWEPAEIFRGAFRKEKGLPVIVELLNLEADRVVCSAAMALRNLALDPRNKELIGKYAMTELCQKLPPTDPLRLREYPVTDQTLCSVLVALYEVIKNNLEFASTLLKLGGVESLVFVVHKAPKERFTRKVVNFASSLLQKMWNYPELHGPYKARNLTQQDFLTRPAPPGGKTTGKSPPVSAENTLHRPRMDQSGPTLAGYNEHTLPHVTRQPNNMPPGYMEGTVNRQDTYGSRENVPMQNLNHYNENAYDSRGEYPPQRADYDAYRDQDQFQNESYPVNPDLYSEHQRGAPPDLYPEQRGSYSEQQQRGQDPYPDDRGVMYADEDPYSRRKDDFRPPPGGVAIFPPNLSSTGPDDVADGGEPLYARVNKDQSGSRRDVEGQDGSAPLPGGADSWITACRNHPVFFAKEKSKPEIWNYTKEEKSADQIRLDQKDSSQTHKQRYQSAIDNNCHNFETETVFMKQIFPNILCKTSDQKFAMTAFVKLNINKVKQNQDA</sequence>
<feature type="compositionally biased region" description="Polar residues" evidence="7">
    <location>
        <begin position="464"/>
        <end position="475"/>
    </location>
</feature>
<feature type="compositionally biased region" description="Basic and acidic residues" evidence="7">
    <location>
        <begin position="378"/>
        <end position="394"/>
    </location>
</feature>
<dbReference type="STRING" id="283909.R7TLE2"/>
<dbReference type="EnsemblMetazoa" id="CapteT228706">
    <property type="protein sequence ID" value="CapteP228706"/>
    <property type="gene ID" value="CapteG228706"/>
</dbReference>
<feature type="compositionally biased region" description="Polar residues" evidence="7">
    <location>
        <begin position="395"/>
        <end position="407"/>
    </location>
</feature>
<feature type="compositionally biased region" description="Polar residues" evidence="7">
    <location>
        <begin position="189"/>
        <end position="207"/>
    </location>
</feature>
<feature type="repeat" description="ARM" evidence="6">
    <location>
        <begin position="873"/>
        <end position="910"/>
    </location>
</feature>
<organism evidence="8">
    <name type="scientific">Capitella teleta</name>
    <name type="common">Polychaete worm</name>
    <dbReference type="NCBI Taxonomy" id="283909"/>
    <lineage>
        <taxon>Eukaryota</taxon>
        <taxon>Metazoa</taxon>
        <taxon>Spiralia</taxon>
        <taxon>Lophotrochozoa</taxon>
        <taxon>Annelida</taxon>
        <taxon>Polychaeta</taxon>
        <taxon>Sedentaria</taxon>
        <taxon>Scolecida</taxon>
        <taxon>Capitellidae</taxon>
        <taxon>Capitella</taxon>
    </lineage>
</organism>
<dbReference type="Gene3D" id="1.25.10.10">
    <property type="entry name" value="Leucine-rich Repeat Variant"/>
    <property type="match status" value="1"/>
</dbReference>
<evidence type="ECO:0000256" key="5">
    <source>
        <dbReference type="ARBA" id="ARBA00022949"/>
    </source>
</evidence>
<reference evidence="9" key="3">
    <citation type="submission" date="2015-06" db="UniProtKB">
        <authorList>
            <consortium name="EnsemblMetazoa"/>
        </authorList>
    </citation>
    <scope>IDENTIFICATION</scope>
</reference>
<feature type="compositionally biased region" description="Polar residues" evidence="7">
    <location>
        <begin position="804"/>
        <end position="816"/>
    </location>
</feature>
<feature type="region of interest" description="Disordered" evidence="7">
    <location>
        <begin position="244"/>
        <end position="492"/>
    </location>
</feature>
<evidence type="ECO:0000256" key="6">
    <source>
        <dbReference type="PROSITE-ProRule" id="PRU00259"/>
    </source>
</evidence>
<feature type="region of interest" description="Disordered" evidence="7">
    <location>
        <begin position="1"/>
        <end position="22"/>
    </location>
</feature>
<evidence type="ECO:0000313" key="9">
    <source>
        <dbReference type="EnsemblMetazoa" id="CapteP228706"/>
    </source>
</evidence>
<feature type="compositionally biased region" description="Basic and acidic residues" evidence="7">
    <location>
        <begin position="451"/>
        <end position="460"/>
    </location>
</feature>
<dbReference type="Pfam" id="PF00514">
    <property type="entry name" value="Arm"/>
    <property type="match status" value="3"/>
</dbReference>
<feature type="repeat" description="ARM" evidence="6">
    <location>
        <begin position="558"/>
        <end position="603"/>
    </location>
</feature>
<dbReference type="InterPro" id="IPR016024">
    <property type="entry name" value="ARM-type_fold"/>
</dbReference>
<dbReference type="InterPro" id="IPR000225">
    <property type="entry name" value="Armadillo"/>
</dbReference>
<dbReference type="GO" id="GO:0005634">
    <property type="term" value="C:nucleus"/>
    <property type="evidence" value="ECO:0007669"/>
    <property type="project" value="TreeGrafter"/>
</dbReference>
<evidence type="ECO:0000256" key="1">
    <source>
        <dbReference type="ARBA" id="ARBA00004282"/>
    </source>
</evidence>
<comment type="similarity">
    <text evidence="2">Belongs to the beta-catenin family.</text>
</comment>
<name>R7TLE2_CAPTE</name>
<feature type="compositionally biased region" description="Polar residues" evidence="7">
    <location>
        <begin position="1156"/>
        <end position="1165"/>
    </location>
</feature>
<feature type="compositionally biased region" description="Basic and acidic residues" evidence="7">
    <location>
        <begin position="353"/>
        <end position="371"/>
    </location>
</feature>
<feature type="compositionally biased region" description="Low complexity" evidence="7">
    <location>
        <begin position="57"/>
        <end position="79"/>
    </location>
</feature>
<feature type="region of interest" description="Disordered" evidence="7">
    <location>
        <begin position="159"/>
        <end position="222"/>
    </location>
</feature>
<feature type="region of interest" description="Disordered" evidence="7">
    <location>
        <begin position="1017"/>
        <end position="1093"/>
    </location>
</feature>
<evidence type="ECO:0000256" key="4">
    <source>
        <dbReference type="ARBA" id="ARBA00022889"/>
    </source>
</evidence>
<feature type="compositionally biased region" description="Basic and acidic residues" evidence="7">
    <location>
        <begin position="1223"/>
        <end position="1235"/>
    </location>
</feature>
<dbReference type="GO" id="GO:0005886">
    <property type="term" value="C:plasma membrane"/>
    <property type="evidence" value="ECO:0007669"/>
    <property type="project" value="TreeGrafter"/>
</dbReference>
<evidence type="ECO:0000313" key="8">
    <source>
        <dbReference type="EMBL" id="ELT91930.1"/>
    </source>
</evidence>
<dbReference type="SUPFAM" id="SSF48371">
    <property type="entry name" value="ARM repeat"/>
    <property type="match status" value="1"/>
</dbReference>
<dbReference type="OMA" id="GDQPSYH"/>
<keyword evidence="10" id="KW-1185">Reference proteome</keyword>
<feature type="compositionally biased region" description="Polar residues" evidence="7">
    <location>
        <begin position="1080"/>
        <end position="1093"/>
    </location>
</feature>
<dbReference type="HOGENOM" id="CLU_257690_0_0_1"/>
<dbReference type="OrthoDB" id="3245100at2759"/>
<feature type="compositionally biased region" description="Low complexity" evidence="7">
    <location>
        <begin position="1025"/>
        <end position="1034"/>
    </location>
</feature>
<feature type="compositionally biased region" description="Pro residues" evidence="7">
    <location>
        <begin position="306"/>
        <end position="315"/>
    </location>
</feature>
<keyword evidence="3" id="KW-0677">Repeat</keyword>
<comment type="subcellular location">
    <subcellularLocation>
        <location evidence="1">Cell junction</location>
    </subcellularLocation>
</comment>
<dbReference type="SMART" id="SM00185">
    <property type="entry name" value="ARM"/>
    <property type="match status" value="6"/>
</dbReference>
<evidence type="ECO:0000256" key="3">
    <source>
        <dbReference type="ARBA" id="ARBA00022737"/>
    </source>
</evidence>
<dbReference type="PROSITE" id="PS50176">
    <property type="entry name" value="ARM_REPEAT"/>
    <property type="match status" value="3"/>
</dbReference>
<proteinExistence type="inferred from homology"/>
<dbReference type="GO" id="GO:0005737">
    <property type="term" value="C:cytoplasm"/>
    <property type="evidence" value="ECO:0007669"/>
    <property type="project" value="TreeGrafter"/>
</dbReference>
<dbReference type="PANTHER" id="PTHR10372:SF27">
    <property type="entry name" value="ADHERENS JUNCTION PROTEIN P120"/>
    <property type="match status" value="1"/>
</dbReference>
<evidence type="ECO:0000313" key="10">
    <source>
        <dbReference type="Proteomes" id="UP000014760"/>
    </source>
</evidence>
<dbReference type="EMBL" id="KB310317">
    <property type="protein sequence ID" value="ELT91930.1"/>
    <property type="molecule type" value="Genomic_DNA"/>
</dbReference>
<dbReference type="GO" id="GO:0005912">
    <property type="term" value="C:adherens junction"/>
    <property type="evidence" value="ECO:0007669"/>
    <property type="project" value="TreeGrafter"/>
</dbReference>
<feature type="region of interest" description="Disordered" evidence="7">
    <location>
        <begin position="1129"/>
        <end position="1247"/>
    </location>
</feature>
<feature type="region of interest" description="Disordered" evidence="7">
    <location>
        <begin position="753"/>
        <end position="816"/>
    </location>
</feature>
<keyword evidence="4" id="KW-0130">Cell adhesion</keyword>
<feature type="compositionally biased region" description="Polar residues" evidence="7">
    <location>
        <begin position="244"/>
        <end position="259"/>
    </location>
</feature>